<comment type="similarity">
    <text evidence="1 9">Belongs to the metallo-dependent hydrolases superfamily. NagA family.</text>
</comment>
<dbReference type="InterPro" id="IPR003764">
    <property type="entry name" value="GlcNAc_6-P_deAcase"/>
</dbReference>
<protein>
    <recommendedName>
        <fullName evidence="3">N-acetylglucosamine-6-phosphate deacetylase</fullName>
        <ecNumber evidence="2">3.5.1.25</ecNumber>
    </recommendedName>
</protein>
<dbReference type="CDD" id="cd00854">
    <property type="entry name" value="NagA"/>
    <property type="match status" value="1"/>
</dbReference>
<reference evidence="14 15" key="1">
    <citation type="submission" date="2017-03" db="EMBL/GenBank/DDBJ databases">
        <title>Isolation of Levoglucosan Utilizing Bacteria.</title>
        <authorList>
            <person name="Arya A.S."/>
        </authorList>
    </citation>
    <scope>NUCLEOTIDE SEQUENCE [LARGE SCALE GENOMIC DNA]</scope>
    <source>
        <strain evidence="14 15">MEC069</strain>
    </source>
</reference>
<evidence type="ECO:0000259" key="13">
    <source>
        <dbReference type="Pfam" id="PF01979"/>
    </source>
</evidence>
<dbReference type="Gene3D" id="2.30.40.10">
    <property type="entry name" value="Urease, subunit C, domain 1"/>
    <property type="match status" value="1"/>
</dbReference>
<feature type="binding site" evidence="12">
    <location>
        <position position="203"/>
    </location>
    <ligand>
        <name>Zn(2+)</name>
        <dbReference type="ChEBI" id="CHEBI:29105"/>
    </ligand>
</feature>
<dbReference type="GO" id="GO:0008448">
    <property type="term" value="F:N-acetylglucosamine-6-phosphate deacetylase activity"/>
    <property type="evidence" value="ECO:0007669"/>
    <property type="project" value="UniProtKB-EC"/>
</dbReference>
<comment type="catalytic activity">
    <reaction evidence="7">
        <text>N-acetyl-D-glucosamine 6-phosphate + H2O = D-glucosamine 6-phosphate + acetate</text>
        <dbReference type="Rhea" id="RHEA:22936"/>
        <dbReference type="ChEBI" id="CHEBI:15377"/>
        <dbReference type="ChEBI" id="CHEBI:30089"/>
        <dbReference type="ChEBI" id="CHEBI:57513"/>
        <dbReference type="ChEBI" id="CHEBI:58725"/>
        <dbReference type="EC" id="3.5.1.25"/>
    </reaction>
</comment>
<gene>
    <name evidence="14" type="ORF">B5M42_17920</name>
</gene>
<dbReference type="NCBIfam" id="TIGR00221">
    <property type="entry name" value="nagA"/>
    <property type="match status" value="1"/>
</dbReference>
<feature type="binding site" evidence="11">
    <location>
        <begin position="316"/>
        <end position="318"/>
    </location>
    <ligand>
        <name>substrate</name>
    </ligand>
</feature>
<comment type="pathway">
    <text evidence="8">Amino-sugar metabolism; N-acetylneuraminate degradation; D-fructose 6-phosphate from N-acetylneuraminate: step 4/5.</text>
</comment>
<evidence type="ECO:0000256" key="11">
    <source>
        <dbReference type="PIRSR" id="PIRSR038994-2"/>
    </source>
</evidence>
<evidence type="ECO:0000256" key="6">
    <source>
        <dbReference type="ARBA" id="ARBA00023277"/>
    </source>
</evidence>
<organism evidence="14 15">
    <name type="scientific">Paenibacillus athensensis</name>
    <dbReference type="NCBI Taxonomy" id="1967502"/>
    <lineage>
        <taxon>Bacteria</taxon>
        <taxon>Bacillati</taxon>
        <taxon>Bacillota</taxon>
        <taxon>Bacilli</taxon>
        <taxon>Bacillales</taxon>
        <taxon>Paenibacillaceae</taxon>
        <taxon>Paenibacillus</taxon>
    </lineage>
</organism>
<keyword evidence="15" id="KW-1185">Reference proteome</keyword>
<feature type="binding site" evidence="11">
    <location>
        <position position="235"/>
    </location>
    <ligand>
        <name>substrate</name>
    </ligand>
</feature>
<feature type="domain" description="Amidohydrolase-related" evidence="13">
    <location>
        <begin position="58"/>
        <end position="373"/>
    </location>
</feature>
<evidence type="ECO:0000313" key="14">
    <source>
        <dbReference type="EMBL" id="TFE85263.1"/>
    </source>
</evidence>
<sequence length="395" mass="41989">MSDSVLIVNANVVTENGVIADGFVQFANGVIIEAGSRSEAGWSAADSEVRVINARGGWVLPGFIDVHVHGGYGADFMEASPQTLDTITRFHAANGTTAMLATTMTAPREELERVLAAVRAYTEQPMPYAQLLGVHLEGPFISPKWPGAQNTQHITLPQLSWLQDWHERYPALVRLLTLAPEREGALELIAWLRDHGIVAACGHTDATYADMQSAVGAGLTHAVHTFNAMKGLHHREPGTVGAVLADQRLSGEVIADGHHVHPAAIRLLTQVKQQRNLLLITDAISAAGLGDGQYELGGLDVTVRAGVARLTEGGSLAGSTLTMIDAFRYMVREVGVSVPQASGYASGNPARLLGIDSRTGSIAAGKQADLLLVSASLELERIWIQGAEQQPPADC</sequence>
<feature type="active site" description="Proton donor/acceptor" evidence="10">
    <location>
        <position position="282"/>
    </location>
</feature>
<comment type="caution">
    <text evidence="14">The sequence shown here is derived from an EMBL/GenBank/DDBJ whole genome shotgun (WGS) entry which is preliminary data.</text>
</comment>
<dbReference type="OrthoDB" id="9776488at2"/>
<dbReference type="SUPFAM" id="SSF51338">
    <property type="entry name" value="Composite domain of metallo-dependent hydrolases"/>
    <property type="match status" value="1"/>
</dbReference>
<feature type="binding site" evidence="12">
    <location>
        <position position="137"/>
    </location>
    <ligand>
        <name>Zn(2+)</name>
        <dbReference type="ChEBI" id="CHEBI:29105"/>
    </ligand>
</feature>
<dbReference type="Proteomes" id="UP000298246">
    <property type="component" value="Unassembled WGS sequence"/>
</dbReference>
<evidence type="ECO:0000256" key="10">
    <source>
        <dbReference type="PIRSR" id="PIRSR038994-1"/>
    </source>
</evidence>
<evidence type="ECO:0000256" key="3">
    <source>
        <dbReference type="ARBA" id="ARBA00018029"/>
    </source>
</evidence>
<name>A0A4Y8PW69_9BACL</name>
<evidence type="ECO:0000256" key="12">
    <source>
        <dbReference type="PIRSR" id="PIRSR038994-3"/>
    </source>
</evidence>
<feature type="binding site" evidence="12">
    <location>
        <position position="224"/>
    </location>
    <ligand>
        <name>Zn(2+)</name>
        <dbReference type="ChEBI" id="CHEBI:29105"/>
    </ligand>
</feature>
<evidence type="ECO:0000256" key="5">
    <source>
        <dbReference type="ARBA" id="ARBA00022801"/>
    </source>
</evidence>
<feature type="binding site" evidence="11">
    <location>
        <position position="148"/>
    </location>
    <ligand>
        <name>substrate</name>
    </ligand>
</feature>
<dbReference type="InterPro" id="IPR032466">
    <property type="entry name" value="Metal_Hydrolase"/>
</dbReference>
<dbReference type="EC" id="3.5.1.25" evidence="2"/>
<dbReference type="EMBL" id="MYFO01000027">
    <property type="protein sequence ID" value="TFE85263.1"/>
    <property type="molecule type" value="Genomic_DNA"/>
</dbReference>
<feature type="binding site" evidence="11">
    <location>
        <begin position="227"/>
        <end position="228"/>
    </location>
    <ligand>
        <name>substrate</name>
    </ligand>
</feature>
<evidence type="ECO:0000256" key="8">
    <source>
        <dbReference type="ARBA" id="ARBA00060590"/>
    </source>
</evidence>
<dbReference type="PIRSF" id="PIRSF038994">
    <property type="entry name" value="NagA"/>
    <property type="match status" value="1"/>
</dbReference>
<dbReference type="GO" id="GO:0006046">
    <property type="term" value="P:N-acetylglucosamine catabolic process"/>
    <property type="evidence" value="ECO:0007669"/>
    <property type="project" value="TreeGrafter"/>
</dbReference>
<evidence type="ECO:0000256" key="9">
    <source>
        <dbReference type="PIRNR" id="PIRNR038994"/>
    </source>
</evidence>
<comment type="cofactor">
    <cofactor evidence="12">
        <name>a divalent metal cation</name>
        <dbReference type="ChEBI" id="CHEBI:60240"/>
    </cofactor>
    <text evidence="12">Binds 1 divalent metal cation per subunit.</text>
</comment>
<proteinExistence type="inferred from homology"/>
<dbReference type="Pfam" id="PF01979">
    <property type="entry name" value="Amidohydro_1"/>
    <property type="match status" value="1"/>
</dbReference>
<keyword evidence="4 12" id="KW-0479">Metal-binding</keyword>
<evidence type="ECO:0000256" key="7">
    <source>
        <dbReference type="ARBA" id="ARBA00047647"/>
    </source>
</evidence>
<keyword evidence="6 9" id="KW-0119">Carbohydrate metabolism</keyword>
<dbReference type="InterPro" id="IPR006680">
    <property type="entry name" value="Amidohydro-rel"/>
</dbReference>
<evidence type="ECO:0000313" key="15">
    <source>
        <dbReference type="Proteomes" id="UP000298246"/>
    </source>
</evidence>
<evidence type="ECO:0000256" key="4">
    <source>
        <dbReference type="ARBA" id="ARBA00022723"/>
    </source>
</evidence>
<evidence type="ECO:0000256" key="2">
    <source>
        <dbReference type="ARBA" id="ARBA00011899"/>
    </source>
</evidence>
<dbReference type="InterPro" id="IPR011059">
    <property type="entry name" value="Metal-dep_hydrolase_composite"/>
</dbReference>
<feature type="binding site" evidence="11">
    <location>
        <position position="259"/>
    </location>
    <ligand>
        <name>substrate</name>
    </ligand>
</feature>
<dbReference type="GO" id="GO:0046872">
    <property type="term" value="F:metal ion binding"/>
    <property type="evidence" value="ECO:0007669"/>
    <property type="project" value="UniProtKB-KW"/>
</dbReference>
<dbReference type="PANTHER" id="PTHR11113">
    <property type="entry name" value="N-ACETYLGLUCOSAMINE-6-PHOSPHATE DEACETYLASE"/>
    <property type="match status" value="1"/>
</dbReference>
<keyword evidence="5 9" id="KW-0378">Hydrolase</keyword>
<accession>A0A4Y8PW69</accession>
<dbReference type="SUPFAM" id="SSF51556">
    <property type="entry name" value="Metallo-dependent hydrolases"/>
    <property type="match status" value="1"/>
</dbReference>
<dbReference type="FunFam" id="3.20.20.140:FF:000004">
    <property type="entry name" value="N-acetylglucosamine-6-phosphate deacetylase"/>
    <property type="match status" value="1"/>
</dbReference>
<dbReference type="RefSeq" id="WP_134755276.1">
    <property type="nucleotide sequence ID" value="NZ_MYFO02000004.1"/>
</dbReference>
<dbReference type="Gene3D" id="3.20.20.140">
    <property type="entry name" value="Metal-dependent hydrolases"/>
    <property type="match status" value="1"/>
</dbReference>
<dbReference type="AlphaFoldDB" id="A0A4Y8PW69"/>
<evidence type="ECO:0000256" key="1">
    <source>
        <dbReference type="ARBA" id="ARBA00010716"/>
    </source>
</evidence>
<dbReference type="PANTHER" id="PTHR11113:SF14">
    <property type="entry name" value="N-ACETYLGLUCOSAMINE-6-PHOSPHATE DEACETYLASE"/>
    <property type="match status" value="1"/>
</dbReference>